<dbReference type="InterPro" id="IPR024439">
    <property type="entry name" value="RNHCP"/>
</dbReference>
<reference evidence="2 3" key="1">
    <citation type="journal article" date="2017" name="Front. Microbiol.">
        <title>New Insights into the Diversity of the Genus Faecalibacterium.</title>
        <authorList>
            <person name="Benevides L."/>
            <person name="Burman S."/>
            <person name="Martin R."/>
            <person name="Robert V."/>
            <person name="Thomas M."/>
            <person name="Miquel S."/>
            <person name="Chain F."/>
            <person name="Sokol H."/>
            <person name="Bermudez-Humaran L.G."/>
            <person name="Morrison M."/>
            <person name="Langella P."/>
            <person name="Azevedo V.A."/>
            <person name="Chatel J.M."/>
            <person name="Soares S."/>
        </authorList>
    </citation>
    <scope>NUCLEOTIDE SEQUENCE [LARGE SCALE GENOMIC DNA]</scope>
    <source>
        <strain evidence="2 3">AHMP21</strain>
    </source>
</reference>
<organism evidence="2 3">
    <name type="scientific">Faecalibacterium prausnitzii</name>
    <dbReference type="NCBI Taxonomy" id="853"/>
    <lineage>
        <taxon>Bacteria</taxon>
        <taxon>Bacillati</taxon>
        <taxon>Bacillota</taxon>
        <taxon>Clostridia</taxon>
        <taxon>Eubacteriales</taxon>
        <taxon>Oscillospiraceae</taxon>
        <taxon>Faecalibacterium</taxon>
    </lineage>
</organism>
<evidence type="ECO:0000259" key="1">
    <source>
        <dbReference type="Pfam" id="PF12647"/>
    </source>
</evidence>
<dbReference type="Pfam" id="PF12647">
    <property type="entry name" value="RNHCP"/>
    <property type="match status" value="1"/>
</dbReference>
<dbReference type="AlphaFoldDB" id="A0A2A7B457"/>
<dbReference type="OrthoDB" id="9809485at2"/>
<proteinExistence type="predicted"/>
<gene>
    <name evidence="2" type="ORF">CHR60_13270</name>
</gene>
<dbReference type="Proteomes" id="UP000220904">
    <property type="component" value="Unassembled WGS sequence"/>
</dbReference>
<comment type="caution">
    <text evidence="2">The sequence shown here is derived from an EMBL/GenBank/DDBJ whole genome shotgun (WGS) entry which is preliminary data.</text>
</comment>
<feature type="domain" description="RNHCP" evidence="1">
    <location>
        <begin position="2"/>
        <end position="56"/>
    </location>
</feature>
<accession>A0A2A7B457</accession>
<protein>
    <recommendedName>
        <fullName evidence="1">RNHCP domain-containing protein</fullName>
    </recommendedName>
</protein>
<sequence>MDEEPGDRASDCGGIMEPVAVWVRKGGEWAIIHRCKRCGKLSSNRVAADDNPMKLMSIAMKPLCSPPFPLDYLEEMTALMGGDGRMR</sequence>
<dbReference type="EMBL" id="NOUV01000019">
    <property type="protein sequence ID" value="PDX86062.1"/>
    <property type="molecule type" value="Genomic_DNA"/>
</dbReference>
<evidence type="ECO:0000313" key="2">
    <source>
        <dbReference type="EMBL" id="PDX86062.1"/>
    </source>
</evidence>
<evidence type="ECO:0000313" key="3">
    <source>
        <dbReference type="Proteomes" id="UP000220904"/>
    </source>
</evidence>
<name>A0A2A7B457_9FIRM</name>